<dbReference type="AlphaFoldDB" id="A0A1A8GTK1"/>
<name>A0A1A8GTK1_9TELE</name>
<reference evidence="2" key="1">
    <citation type="submission" date="2016-05" db="EMBL/GenBank/DDBJ databases">
        <authorList>
            <person name="Lavstsen T."/>
            <person name="Jespersen J.S."/>
        </authorList>
    </citation>
    <scope>NUCLEOTIDE SEQUENCE</scope>
    <source>
        <tissue evidence="2">Brain</tissue>
    </source>
</reference>
<dbReference type="EMBL" id="HAEC01006410">
    <property type="protein sequence ID" value="SBQ74548.1"/>
    <property type="molecule type" value="Transcribed_RNA"/>
</dbReference>
<feature type="transmembrane region" description="Helical" evidence="1">
    <location>
        <begin position="64"/>
        <end position="82"/>
    </location>
</feature>
<protein>
    <submittedName>
        <fullName evidence="2">Tetratricopeptide repeat domain 22</fullName>
    </submittedName>
</protein>
<feature type="transmembrane region" description="Helical" evidence="1">
    <location>
        <begin position="35"/>
        <end position="58"/>
    </location>
</feature>
<evidence type="ECO:0000256" key="1">
    <source>
        <dbReference type="SAM" id="Phobius"/>
    </source>
</evidence>
<sequence length="83" mass="9656">DISKLNTNNALYLFFPQDGATVGCRLPRLPACFPFLFIFLCFKSFFPDFLVMFIQIALHSVLSFFYILFFAFLVTFVLLCYLS</sequence>
<evidence type="ECO:0000313" key="2">
    <source>
        <dbReference type="EMBL" id="SBQ74548.1"/>
    </source>
</evidence>
<feature type="non-terminal residue" evidence="2">
    <location>
        <position position="1"/>
    </location>
</feature>
<keyword evidence="1" id="KW-1133">Transmembrane helix</keyword>
<accession>A0A1A8GTK1</accession>
<organism evidence="2">
    <name type="scientific">Nothobranchius korthausae</name>
    <dbReference type="NCBI Taxonomy" id="1143690"/>
    <lineage>
        <taxon>Eukaryota</taxon>
        <taxon>Metazoa</taxon>
        <taxon>Chordata</taxon>
        <taxon>Craniata</taxon>
        <taxon>Vertebrata</taxon>
        <taxon>Euteleostomi</taxon>
        <taxon>Actinopterygii</taxon>
        <taxon>Neopterygii</taxon>
        <taxon>Teleostei</taxon>
        <taxon>Neoteleostei</taxon>
        <taxon>Acanthomorphata</taxon>
        <taxon>Ovalentaria</taxon>
        <taxon>Atherinomorphae</taxon>
        <taxon>Cyprinodontiformes</taxon>
        <taxon>Nothobranchiidae</taxon>
        <taxon>Nothobranchius</taxon>
    </lineage>
</organism>
<keyword evidence="1" id="KW-0472">Membrane</keyword>
<gene>
    <name evidence="2" type="primary">TTC22</name>
</gene>
<keyword evidence="1" id="KW-0812">Transmembrane</keyword>
<proteinExistence type="predicted"/>
<reference evidence="2" key="2">
    <citation type="submission" date="2016-06" db="EMBL/GenBank/DDBJ databases">
        <title>The genome of a short-lived fish provides insights into sex chromosome evolution and the genetic control of aging.</title>
        <authorList>
            <person name="Reichwald K."/>
            <person name="Felder M."/>
            <person name="Petzold A."/>
            <person name="Koch P."/>
            <person name="Groth M."/>
            <person name="Platzer M."/>
        </authorList>
    </citation>
    <scope>NUCLEOTIDE SEQUENCE</scope>
    <source>
        <tissue evidence="2">Brain</tissue>
    </source>
</reference>